<keyword evidence="4 6" id="KW-1133">Transmembrane helix</keyword>
<dbReference type="Pfam" id="PF12704">
    <property type="entry name" value="MacB_PCD"/>
    <property type="match status" value="1"/>
</dbReference>
<evidence type="ECO:0000313" key="9">
    <source>
        <dbReference type="EMBL" id="SMG08118.1"/>
    </source>
</evidence>
<name>A0A1X7I2F3_9BACT</name>
<dbReference type="InterPro" id="IPR003838">
    <property type="entry name" value="ABC3_permease_C"/>
</dbReference>
<evidence type="ECO:0000256" key="6">
    <source>
        <dbReference type="SAM" id="Phobius"/>
    </source>
</evidence>
<dbReference type="PANTHER" id="PTHR30572">
    <property type="entry name" value="MEMBRANE COMPONENT OF TRANSPORTER-RELATED"/>
    <property type="match status" value="1"/>
</dbReference>
<feature type="transmembrane region" description="Helical" evidence="6">
    <location>
        <begin position="744"/>
        <end position="763"/>
    </location>
</feature>
<evidence type="ECO:0000256" key="3">
    <source>
        <dbReference type="ARBA" id="ARBA00022692"/>
    </source>
</evidence>
<evidence type="ECO:0000313" key="10">
    <source>
        <dbReference type="Proteomes" id="UP000193804"/>
    </source>
</evidence>
<keyword evidence="3 6" id="KW-0812">Transmembrane</keyword>
<feature type="domain" description="MacB-like periplasmic core" evidence="8">
    <location>
        <begin position="20"/>
        <end position="236"/>
    </location>
</feature>
<keyword evidence="2" id="KW-1003">Cell membrane</keyword>
<evidence type="ECO:0000259" key="7">
    <source>
        <dbReference type="Pfam" id="PF02687"/>
    </source>
</evidence>
<reference evidence="10" key="1">
    <citation type="submission" date="2017-04" db="EMBL/GenBank/DDBJ databases">
        <authorList>
            <person name="Varghese N."/>
            <person name="Submissions S."/>
        </authorList>
    </citation>
    <scope>NUCLEOTIDE SEQUENCE [LARGE SCALE GENOMIC DNA]</scope>
    <source>
        <strain evidence="10">DSM 4125</strain>
    </source>
</reference>
<feature type="transmembrane region" description="Helical" evidence="6">
    <location>
        <begin position="692"/>
        <end position="716"/>
    </location>
</feature>
<evidence type="ECO:0000256" key="2">
    <source>
        <dbReference type="ARBA" id="ARBA00022475"/>
    </source>
</evidence>
<feature type="transmembrane region" description="Helical" evidence="6">
    <location>
        <begin position="430"/>
        <end position="454"/>
    </location>
</feature>
<evidence type="ECO:0000256" key="4">
    <source>
        <dbReference type="ARBA" id="ARBA00022989"/>
    </source>
</evidence>
<dbReference type="Pfam" id="PF02687">
    <property type="entry name" value="FtsX"/>
    <property type="match status" value="2"/>
</dbReference>
<dbReference type="GO" id="GO:0022857">
    <property type="term" value="F:transmembrane transporter activity"/>
    <property type="evidence" value="ECO:0007669"/>
    <property type="project" value="TreeGrafter"/>
</dbReference>
<dbReference type="STRING" id="1028.SAMN05661096_00110"/>
<dbReference type="PROSITE" id="PS51257">
    <property type="entry name" value="PROKAR_LIPOPROTEIN"/>
    <property type="match status" value="1"/>
</dbReference>
<accession>A0A1X7I2F3</accession>
<gene>
    <name evidence="9" type="ORF">SAMN05661096_00110</name>
</gene>
<keyword evidence="10" id="KW-1185">Reference proteome</keyword>
<dbReference type="OrthoDB" id="5933722at2"/>
<dbReference type="PANTHER" id="PTHR30572:SF18">
    <property type="entry name" value="ABC-TYPE MACROLIDE FAMILY EXPORT SYSTEM PERMEASE COMPONENT 2"/>
    <property type="match status" value="1"/>
</dbReference>
<dbReference type="GO" id="GO:0005886">
    <property type="term" value="C:plasma membrane"/>
    <property type="evidence" value="ECO:0007669"/>
    <property type="project" value="UniProtKB-SubCell"/>
</dbReference>
<evidence type="ECO:0000256" key="5">
    <source>
        <dbReference type="ARBA" id="ARBA00023136"/>
    </source>
</evidence>
<comment type="subcellular location">
    <subcellularLocation>
        <location evidence="1">Cell membrane</location>
        <topology evidence="1">Multi-pass membrane protein</topology>
    </subcellularLocation>
</comment>
<dbReference type="InterPro" id="IPR050250">
    <property type="entry name" value="Macrolide_Exporter_MacB"/>
</dbReference>
<keyword evidence="5 6" id="KW-0472">Membrane</keyword>
<protein>
    <submittedName>
        <fullName evidence="9">Putative ABC transport system permease protein</fullName>
    </submittedName>
</protein>
<evidence type="ECO:0000259" key="8">
    <source>
        <dbReference type="Pfam" id="PF12704"/>
    </source>
</evidence>
<dbReference type="RefSeq" id="WP_085515135.1">
    <property type="nucleotide sequence ID" value="NZ_FXAW01000001.1"/>
</dbReference>
<feature type="domain" description="ABC3 transporter permease C-terminal" evidence="7">
    <location>
        <begin position="298"/>
        <end position="412"/>
    </location>
</feature>
<organism evidence="9 10">
    <name type="scientific">Marivirga sericea</name>
    <dbReference type="NCBI Taxonomy" id="1028"/>
    <lineage>
        <taxon>Bacteria</taxon>
        <taxon>Pseudomonadati</taxon>
        <taxon>Bacteroidota</taxon>
        <taxon>Cytophagia</taxon>
        <taxon>Cytophagales</taxon>
        <taxon>Marivirgaceae</taxon>
        <taxon>Marivirga</taxon>
    </lineage>
</organism>
<feature type="domain" description="ABC3 transporter permease C-terminal" evidence="7">
    <location>
        <begin position="695"/>
        <end position="804"/>
    </location>
</feature>
<proteinExistence type="predicted"/>
<dbReference type="InterPro" id="IPR025857">
    <property type="entry name" value="MacB_PCD"/>
</dbReference>
<feature type="transmembrane region" description="Helical" evidence="6">
    <location>
        <begin position="292"/>
        <end position="314"/>
    </location>
</feature>
<feature type="transmembrane region" description="Helical" evidence="6">
    <location>
        <begin position="386"/>
        <end position="409"/>
    </location>
</feature>
<sequence>MFKNYLKIAWRNLIKNKLYSIINITGLSVGVACSMLIFLYVSNELSYDEFHENRIFRATRDLKIGDNEASFPFTPAPLASVLNNEIPEVNQAIRIRTSGSYLVKRADSDESFKEEGLMFVDSGFFKVFSFPLLEGKPESQFNGPNTIAISKRMANKYFPNQSAINKSLILDGEDRYMITGVFEDFPSNSHFQADFLMSMANLSRAQNTSFTSNNFYTYFTVDDNVDPKALQTKINEAVNVYLEPEIMRFMGKSLQELEALGNYYVVEVTALKDVYLNSDFTIDIGLMGNKDYIYLFAAIAIFIIILACINFMNLSTARSSNRSKEIGVRKALGSRKLNLIRQFLVESIMVSFISFLVGILLVILVLPVFNNITGKTLVMPDVNLLFIGGLFVLALFVGLLAGLYPAFYLSSFKPVETLKGKVSLGSGNAFIRSGLVVFQFFISILLIIGTIAIYQQINFIQNKELGFKKERVLLVNDAYMLNEQRQAFKKEVQKLPNVAAASYSGFLPVSGYNRSDNTFWREGQPPTQDNVVGTQIWSVDHNYLETYQMDLIWGRDFKPDLASDSSAVIINEAAFRAFGFTDMEAINHIQTNAFDEETGQFSNEKFDTYRVLGVVKDFHYESLKNDIGPLAFQLNDNSSVLAVQLKTNDIQSSLKGIEGVWNQFGSNLPFSYNFLDAEFNDMYNSEIRLSKIFTVFAGLAIMIGCLGLFALASFMAEQRTKEIGIRKVLGASINGIVFMLSKQFSKLVVIAFLIAVPLAWWGISSWLESYTYRISIGWELFALSGIAAFVIAWITVAYHSTKVALSNPAKVLKSE</sequence>
<dbReference type="AlphaFoldDB" id="A0A1X7I2F3"/>
<evidence type="ECO:0000256" key="1">
    <source>
        <dbReference type="ARBA" id="ARBA00004651"/>
    </source>
</evidence>
<dbReference type="Proteomes" id="UP000193804">
    <property type="component" value="Unassembled WGS sequence"/>
</dbReference>
<feature type="transmembrane region" description="Helical" evidence="6">
    <location>
        <begin position="775"/>
        <end position="798"/>
    </location>
</feature>
<dbReference type="EMBL" id="FXAW01000001">
    <property type="protein sequence ID" value="SMG08118.1"/>
    <property type="molecule type" value="Genomic_DNA"/>
</dbReference>
<feature type="transmembrane region" description="Helical" evidence="6">
    <location>
        <begin position="343"/>
        <end position="366"/>
    </location>
</feature>
<feature type="transmembrane region" description="Helical" evidence="6">
    <location>
        <begin position="21"/>
        <end position="41"/>
    </location>
</feature>